<sequence>MSEVKRITAPFNKEVVKSLKAGDNVLISGTIIAARDAAHKALTETLARGEKLPVELKGETIYYVGPTPAKPNQAIGAAGPTTSGRMDKYTPTMINEVGINGMIGKGYRSDAVVEAMKKSCCVYMVAIGGIGALISQSIKKYEVLAYPELGPEAVARLTVEDFPAIVAIDCEGNNFYEVGQAPYKKI</sequence>
<dbReference type="GeneID" id="28663368"/>
<dbReference type="Gene3D" id="3.20.130.10">
    <property type="entry name" value="Fe-S hydro-lyase, tartrate dehydratase beta-type, catalytic domain"/>
    <property type="match status" value="1"/>
</dbReference>
<gene>
    <name evidence="4" type="ORF">CCON33237_1687</name>
</gene>
<name>A0A0M5MJ06_9BACT</name>
<dbReference type="Proteomes" id="UP000066049">
    <property type="component" value="Chromosome"/>
</dbReference>
<evidence type="ECO:0000259" key="3">
    <source>
        <dbReference type="Pfam" id="PF05683"/>
    </source>
</evidence>
<dbReference type="InterPro" id="IPR004647">
    <property type="entry name" value="Fe-S_hydro-lyase_TtdB-typ_cat"/>
</dbReference>
<dbReference type="PANTHER" id="PTHR43351">
    <property type="entry name" value="L(+)-TARTRATE DEHYDRATASE SUBUNIT BETA"/>
    <property type="match status" value="1"/>
</dbReference>
<dbReference type="AlphaFoldDB" id="A0A0M5MJ06"/>
<evidence type="ECO:0000313" key="5">
    <source>
        <dbReference type="Proteomes" id="UP000066049"/>
    </source>
</evidence>
<dbReference type="NCBIfam" id="TIGR00723">
    <property type="entry name" value="ttdB_fumA_fumB"/>
    <property type="match status" value="1"/>
</dbReference>
<dbReference type="Pfam" id="PF05683">
    <property type="entry name" value="Fumerase_C"/>
    <property type="match status" value="1"/>
</dbReference>
<evidence type="ECO:0000313" key="4">
    <source>
        <dbReference type="EMBL" id="ALF48330.1"/>
    </source>
</evidence>
<accession>A0A0M5MJ06</accession>
<dbReference type="InterPro" id="IPR036660">
    <property type="entry name" value="Fe-S_hydroAse_TtdB_cat_sf"/>
</dbReference>
<dbReference type="KEGG" id="ccoc:CCON33237_1687"/>
<dbReference type="RefSeq" id="WP_054197241.1">
    <property type="nucleotide sequence ID" value="NZ_CABMKQ010000033.1"/>
</dbReference>
<dbReference type="PANTHER" id="PTHR43351:SF2">
    <property type="entry name" value="L(+)-TARTRATE DEHYDRATASE SUBUNIT BETA-RELATED"/>
    <property type="match status" value="1"/>
</dbReference>
<keyword evidence="2" id="KW-0456">Lyase</keyword>
<reference evidence="5" key="1">
    <citation type="submission" date="2015-08" db="EMBL/GenBank/DDBJ databases">
        <title>Comparative genomics of the Campylobacter concisus group.</title>
        <authorList>
            <person name="Miller W.G."/>
            <person name="Yee E."/>
            <person name="Chapman M.H."/>
            <person name="Huynh S."/>
            <person name="Bono J.L."/>
            <person name="On S.L.W."/>
            <person name="St Leger J."/>
            <person name="Foster G."/>
            <person name="Parker C.T."/>
        </authorList>
    </citation>
    <scope>NUCLEOTIDE SEQUENCE [LARGE SCALE GENOMIC DNA]</scope>
    <source>
        <strain evidence="5">ATCC 33237</strain>
    </source>
</reference>
<organism evidence="4 5">
    <name type="scientific">Campylobacter concisus</name>
    <dbReference type="NCBI Taxonomy" id="199"/>
    <lineage>
        <taxon>Bacteria</taxon>
        <taxon>Pseudomonadati</taxon>
        <taxon>Campylobacterota</taxon>
        <taxon>Epsilonproteobacteria</taxon>
        <taxon>Campylobacterales</taxon>
        <taxon>Campylobacteraceae</taxon>
        <taxon>Campylobacter</taxon>
    </lineage>
</organism>
<dbReference type="SUPFAM" id="SSF117457">
    <property type="entry name" value="FumA C-terminal domain-like"/>
    <property type="match status" value="1"/>
</dbReference>
<feature type="domain" description="Fe-S hydro-lyase tartrate dehydratase beta-type catalytic" evidence="3">
    <location>
        <begin position="10"/>
        <end position="177"/>
    </location>
</feature>
<dbReference type="EMBL" id="CP012541">
    <property type="protein sequence ID" value="ALF48330.1"/>
    <property type="molecule type" value="Genomic_DNA"/>
</dbReference>
<dbReference type="PATRIC" id="fig|199.248.peg.1737"/>
<dbReference type="NCBIfam" id="NF005310">
    <property type="entry name" value="PRK06842.1"/>
    <property type="match status" value="1"/>
</dbReference>
<protein>
    <submittedName>
        <fullName evidence="4">Tartrate dehydratase/fumarate hydratase, beta subunit</fullName>
    </submittedName>
</protein>
<comment type="similarity">
    <text evidence="1">Belongs to the class-I fumarase family.</text>
</comment>
<dbReference type="GO" id="GO:0016836">
    <property type="term" value="F:hydro-lyase activity"/>
    <property type="evidence" value="ECO:0007669"/>
    <property type="project" value="InterPro"/>
</dbReference>
<evidence type="ECO:0000256" key="2">
    <source>
        <dbReference type="ARBA" id="ARBA00023239"/>
    </source>
</evidence>
<evidence type="ECO:0000256" key="1">
    <source>
        <dbReference type="ARBA" id="ARBA00008876"/>
    </source>
</evidence>
<proteinExistence type="inferred from homology"/>